<dbReference type="InterPro" id="IPR007387">
    <property type="entry name" value="TRAP_DctQ"/>
</dbReference>
<feature type="transmembrane region" description="Helical" evidence="9">
    <location>
        <begin position="139"/>
        <end position="169"/>
    </location>
</feature>
<keyword evidence="12" id="KW-1185">Reference proteome</keyword>
<keyword evidence="6 9" id="KW-1133">Transmembrane helix</keyword>
<dbReference type="PANTHER" id="PTHR35011">
    <property type="entry name" value="2,3-DIKETO-L-GULONATE TRAP TRANSPORTER SMALL PERMEASE PROTEIN YIAM"/>
    <property type="match status" value="1"/>
</dbReference>
<proteinExistence type="inferred from homology"/>
<feature type="domain" description="Tripartite ATP-independent periplasmic transporters DctQ component" evidence="10">
    <location>
        <begin position="31"/>
        <end position="162"/>
    </location>
</feature>
<gene>
    <name evidence="11" type="ORF">GCM10023331_01130</name>
</gene>
<comment type="caution">
    <text evidence="11">The sequence shown here is derived from an EMBL/GenBank/DDBJ whole genome shotgun (WGS) entry which is preliminary data.</text>
</comment>
<feature type="transmembrane region" description="Helical" evidence="9">
    <location>
        <begin position="93"/>
        <end position="119"/>
    </location>
</feature>
<keyword evidence="7 9" id="KW-0472">Membrane</keyword>
<evidence type="ECO:0000256" key="2">
    <source>
        <dbReference type="ARBA" id="ARBA00022448"/>
    </source>
</evidence>
<evidence type="ECO:0000256" key="8">
    <source>
        <dbReference type="ARBA" id="ARBA00038436"/>
    </source>
</evidence>
<dbReference type="Proteomes" id="UP001500298">
    <property type="component" value="Unassembled WGS sequence"/>
</dbReference>
<evidence type="ECO:0000256" key="7">
    <source>
        <dbReference type="ARBA" id="ARBA00023136"/>
    </source>
</evidence>
<keyword evidence="2" id="KW-0813">Transport</keyword>
<organism evidence="11 12">
    <name type="scientific">Algivirga pacifica</name>
    <dbReference type="NCBI Taxonomy" id="1162670"/>
    <lineage>
        <taxon>Bacteria</taxon>
        <taxon>Pseudomonadati</taxon>
        <taxon>Bacteroidota</taxon>
        <taxon>Cytophagia</taxon>
        <taxon>Cytophagales</taxon>
        <taxon>Flammeovirgaceae</taxon>
        <taxon>Algivirga</taxon>
    </lineage>
</organism>
<accession>A0ABP9CVU6</accession>
<dbReference type="InterPro" id="IPR055348">
    <property type="entry name" value="DctQ"/>
</dbReference>
<evidence type="ECO:0000256" key="5">
    <source>
        <dbReference type="ARBA" id="ARBA00022692"/>
    </source>
</evidence>
<keyword evidence="4" id="KW-0997">Cell inner membrane</keyword>
<feature type="transmembrane region" description="Helical" evidence="9">
    <location>
        <begin position="23"/>
        <end position="45"/>
    </location>
</feature>
<dbReference type="EMBL" id="BAABJX010000003">
    <property type="protein sequence ID" value="GAA4820550.1"/>
    <property type="molecule type" value="Genomic_DNA"/>
</dbReference>
<dbReference type="Pfam" id="PF04290">
    <property type="entry name" value="DctQ"/>
    <property type="match status" value="1"/>
</dbReference>
<evidence type="ECO:0000256" key="4">
    <source>
        <dbReference type="ARBA" id="ARBA00022519"/>
    </source>
</evidence>
<evidence type="ECO:0000313" key="12">
    <source>
        <dbReference type="Proteomes" id="UP001500298"/>
    </source>
</evidence>
<protein>
    <submittedName>
        <fullName evidence="11">TRAP transporter small permease subunit</fullName>
    </submittedName>
</protein>
<evidence type="ECO:0000256" key="9">
    <source>
        <dbReference type="SAM" id="Phobius"/>
    </source>
</evidence>
<evidence type="ECO:0000256" key="3">
    <source>
        <dbReference type="ARBA" id="ARBA00022475"/>
    </source>
</evidence>
<reference evidence="12" key="1">
    <citation type="journal article" date="2019" name="Int. J. Syst. Evol. Microbiol.">
        <title>The Global Catalogue of Microorganisms (GCM) 10K type strain sequencing project: providing services to taxonomists for standard genome sequencing and annotation.</title>
        <authorList>
            <consortium name="The Broad Institute Genomics Platform"/>
            <consortium name="The Broad Institute Genome Sequencing Center for Infectious Disease"/>
            <person name="Wu L."/>
            <person name="Ma J."/>
        </authorList>
    </citation>
    <scope>NUCLEOTIDE SEQUENCE [LARGE SCALE GENOMIC DNA]</scope>
    <source>
        <strain evidence="12">JCM 18326</strain>
    </source>
</reference>
<sequence>MLKIILENYISWIGRLSEWTGRVASWLTTLLVVLICLDVALRYVFKEASALLPELEWHLFSLIFLIGAAYTLKHDRHVRVDVFYMRFSPRLKATINLIGALLFLLPFCLLVIDTSIPYIKASYVLQEHSADPGGLPHRYLIKGSIVVGFTLLLLQGMAMAASSLLIIIYGEPEKDRY</sequence>
<dbReference type="RefSeq" id="WP_345368463.1">
    <property type="nucleotide sequence ID" value="NZ_BAABJX010000003.1"/>
</dbReference>
<dbReference type="PANTHER" id="PTHR35011:SF4">
    <property type="entry name" value="SLL1102 PROTEIN"/>
    <property type="match status" value="1"/>
</dbReference>
<evidence type="ECO:0000259" key="10">
    <source>
        <dbReference type="Pfam" id="PF04290"/>
    </source>
</evidence>
<comment type="similarity">
    <text evidence="8">Belongs to the TRAP transporter small permease family.</text>
</comment>
<evidence type="ECO:0000313" key="11">
    <source>
        <dbReference type="EMBL" id="GAA4820550.1"/>
    </source>
</evidence>
<evidence type="ECO:0000256" key="6">
    <source>
        <dbReference type="ARBA" id="ARBA00022989"/>
    </source>
</evidence>
<name>A0ABP9CVU6_9BACT</name>
<feature type="transmembrane region" description="Helical" evidence="9">
    <location>
        <begin position="57"/>
        <end position="72"/>
    </location>
</feature>
<evidence type="ECO:0000256" key="1">
    <source>
        <dbReference type="ARBA" id="ARBA00004429"/>
    </source>
</evidence>
<keyword evidence="3" id="KW-1003">Cell membrane</keyword>
<keyword evidence="5 9" id="KW-0812">Transmembrane</keyword>
<comment type="subcellular location">
    <subcellularLocation>
        <location evidence="1">Cell inner membrane</location>
        <topology evidence="1">Multi-pass membrane protein</topology>
    </subcellularLocation>
</comment>